<name>A0ABV6BFZ9_9GAMM</name>
<keyword evidence="1" id="KW-0472">Membrane</keyword>
<evidence type="ECO:0000259" key="2">
    <source>
        <dbReference type="Pfam" id="PF00892"/>
    </source>
</evidence>
<comment type="caution">
    <text evidence="3">The sequence shown here is derived from an EMBL/GenBank/DDBJ whole genome shotgun (WGS) entry which is preliminary data.</text>
</comment>
<proteinExistence type="predicted"/>
<protein>
    <submittedName>
        <fullName evidence="3">DMT family transporter</fullName>
    </submittedName>
</protein>
<evidence type="ECO:0000256" key="1">
    <source>
        <dbReference type="SAM" id="Phobius"/>
    </source>
</evidence>
<feature type="transmembrane region" description="Helical" evidence="1">
    <location>
        <begin position="12"/>
        <end position="32"/>
    </location>
</feature>
<feature type="domain" description="EamA" evidence="2">
    <location>
        <begin position="155"/>
        <end position="285"/>
    </location>
</feature>
<sequence>MSHSTQPQDHPVKGILAMLLAVLMFSGMDAAMKTLTEHYSAMQITFFRAACAWPFIVLWLATTGRLQHLLQARWSLHLLRAVLGIVMLASFIHAVSLLSLADTYSIFFAAPLIITLLSVWWLKDQVNSRQWVAIVIGLAAVIYMLKPSGDGLLSLGALMALLSAVCYAISAITVRVLAKSDYAGNMVFWLMTMIGIGAGLLALPDWQPLQWSLWPYFLAIGITGAIGQVFITEAFRLAPPSVIAPFEYTALVWGLGFDIVLWQVWPTASMMLGAAVIMLSGLYLIWQQQRS</sequence>
<dbReference type="Proteomes" id="UP001589813">
    <property type="component" value="Unassembled WGS sequence"/>
</dbReference>
<keyword evidence="1" id="KW-0812">Transmembrane</keyword>
<dbReference type="RefSeq" id="WP_377246165.1">
    <property type="nucleotide sequence ID" value="NZ_JBHLXP010000004.1"/>
</dbReference>
<gene>
    <name evidence="3" type="ORF">ACFFJP_15670</name>
</gene>
<feature type="transmembrane region" description="Helical" evidence="1">
    <location>
        <begin position="129"/>
        <end position="145"/>
    </location>
</feature>
<organism evidence="3 4">
    <name type="scientific">Rheinheimera tilapiae</name>
    <dbReference type="NCBI Taxonomy" id="875043"/>
    <lineage>
        <taxon>Bacteria</taxon>
        <taxon>Pseudomonadati</taxon>
        <taxon>Pseudomonadota</taxon>
        <taxon>Gammaproteobacteria</taxon>
        <taxon>Chromatiales</taxon>
        <taxon>Chromatiaceae</taxon>
        <taxon>Rheinheimera</taxon>
    </lineage>
</organism>
<accession>A0ABV6BFZ9</accession>
<feature type="transmembrane region" description="Helical" evidence="1">
    <location>
        <begin position="216"/>
        <end position="235"/>
    </location>
</feature>
<feature type="transmembrane region" description="Helical" evidence="1">
    <location>
        <begin position="186"/>
        <end position="204"/>
    </location>
</feature>
<feature type="transmembrane region" description="Helical" evidence="1">
    <location>
        <begin position="151"/>
        <end position="174"/>
    </location>
</feature>
<feature type="transmembrane region" description="Helical" evidence="1">
    <location>
        <begin position="44"/>
        <end position="66"/>
    </location>
</feature>
<dbReference type="InterPro" id="IPR000620">
    <property type="entry name" value="EamA_dom"/>
</dbReference>
<feature type="domain" description="EamA" evidence="2">
    <location>
        <begin position="13"/>
        <end position="144"/>
    </location>
</feature>
<dbReference type="Pfam" id="PF00892">
    <property type="entry name" value="EamA"/>
    <property type="match status" value="2"/>
</dbReference>
<evidence type="ECO:0000313" key="4">
    <source>
        <dbReference type="Proteomes" id="UP001589813"/>
    </source>
</evidence>
<keyword evidence="1" id="KW-1133">Transmembrane helix</keyword>
<reference evidence="3 4" key="1">
    <citation type="submission" date="2024-09" db="EMBL/GenBank/DDBJ databases">
        <authorList>
            <person name="Sun Q."/>
            <person name="Mori K."/>
        </authorList>
    </citation>
    <scope>NUCLEOTIDE SEQUENCE [LARGE SCALE GENOMIC DNA]</scope>
    <source>
        <strain evidence="3 4">KCTC 23315</strain>
    </source>
</reference>
<dbReference type="SUPFAM" id="SSF103481">
    <property type="entry name" value="Multidrug resistance efflux transporter EmrE"/>
    <property type="match status" value="2"/>
</dbReference>
<evidence type="ECO:0000313" key="3">
    <source>
        <dbReference type="EMBL" id="MFC0049737.1"/>
    </source>
</evidence>
<feature type="transmembrane region" description="Helical" evidence="1">
    <location>
        <begin position="268"/>
        <end position="286"/>
    </location>
</feature>
<keyword evidence="4" id="KW-1185">Reference proteome</keyword>
<dbReference type="PANTHER" id="PTHR22911:SF103">
    <property type="entry name" value="BLR2811 PROTEIN"/>
    <property type="match status" value="1"/>
</dbReference>
<dbReference type="PANTHER" id="PTHR22911">
    <property type="entry name" value="ACYL-MALONYL CONDENSING ENZYME-RELATED"/>
    <property type="match status" value="1"/>
</dbReference>
<feature type="transmembrane region" description="Helical" evidence="1">
    <location>
        <begin position="78"/>
        <end position="98"/>
    </location>
</feature>
<feature type="transmembrane region" description="Helical" evidence="1">
    <location>
        <begin position="104"/>
        <end position="122"/>
    </location>
</feature>
<dbReference type="EMBL" id="JBHLXP010000004">
    <property type="protein sequence ID" value="MFC0049737.1"/>
    <property type="molecule type" value="Genomic_DNA"/>
</dbReference>
<feature type="transmembrane region" description="Helical" evidence="1">
    <location>
        <begin position="242"/>
        <end position="262"/>
    </location>
</feature>
<dbReference type="InterPro" id="IPR037185">
    <property type="entry name" value="EmrE-like"/>
</dbReference>